<organism evidence="2 3">
    <name type="scientific">Mycena citricolor</name>
    <dbReference type="NCBI Taxonomy" id="2018698"/>
    <lineage>
        <taxon>Eukaryota</taxon>
        <taxon>Fungi</taxon>
        <taxon>Dikarya</taxon>
        <taxon>Basidiomycota</taxon>
        <taxon>Agaricomycotina</taxon>
        <taxon>Agaricomycetes</taxon>
        <taxon>Agaricomycetidae</taxon>
        <taxon>Agaricales</taxon>
        <taxon>Marasmiineae</taxon>
        <taxon>Mycenaceae</taxon>
        <taxon>Mycena</taxon>
    </lineage>
</organism>
<evidence type="ECO:0000313" key="2">
    <source>
        <dbReference type="EMBL" id="CAK5283677.1"/>
    </source>
</evidence>
<comment type="caution">
    <text evidence="2">The sequence shown here is derived from an EMBL/GenBank/DDBJ whole genome shotgun (WGS) entry which is preliminary data.</text>
</comment>
<feature type="non-terminal residue" evidence="2">
    <location>
        <position position="91"/>
    </location>
</feature>
<dbReference type="EMBL" id="CAVNYO010000472">
    <property type="protein sequence ID" value="CAK5283677.1"/>
    <property type="molecule type" value="Genomic_DNA"/>
</dbReference>
<gene>
    <name evidence="1" type="ORF">MYCIT1_LOCUS10447</name>
    <name evidence="2" type="ORF">MYCIT1_LOCUS36398</name>
</gene>
<keyword evidence="3" id="KW-1185">Reference proteome</keyword>
<proteinExistence type="predicted"/>
<dbReference type="EMBL" id="CAVNYO010000131">
    <property type="protein sequence ID" value="CAK5267710.1"/>
    <property type="molecule type" value="Genomic_DNA"/>
</dbReference>
<evidence type="ECO:0000313" key="1">
    <source>
        <dbReference type="EMBL" id="CAK5267710.1"/>
    </source>
</evidence>
<dbReference type="AlphaFoldDB" id="A0AAD2K7M9"/>
<dbReference type="Proteomes" id="UP001295794">
    <property type="component" value="Unassembled WGS sequence"/>
</dbReference>
<accession>A0AAD2K7M9</accession>
<evidence type="ECO:0000313" key="3">
    <source>
        <dbReference type="Proteomes" id="UP001295794"/>
    </source>
</evidence>
<sequence length="91" mass="10434">MSALAREVLSHYNLQDGSPEPSKKGLLVTCDMDRKSLMYRRQFRKTYSRATKTQARQEGGYQKGGYQSPTVEMFIIKIEVSILKSGRRRSS</sequence>
<name>A0AAD2K7M9_9AGAR</name>
<protein>
    <submittedName>
        <fullName evidence="2">Uncharacterized protein</fullName>
    </submittedName>
</protein>
<reference evidence="2" key="1">
    <citation type="submission" date="2023-11" db="EMBL/GenBank/DDBJ databases">
        <authorList>
            <person name="De Vega J J."/>
            <person name="De Vega J J."/>
        </authorList>
    </citation>
    <scope>NUCLEOTIDE SEQUENCE</scope>
</reference>